<feature type="chain" id="PRO_5029870963" description="Prolamin-like domain-containing protein" evidence="2">
    <location>
        <begin position="21"/>
        <end position="118"/>
    </location>
</feature>
<evidence type="ECO:0000256" key="2">
    <source>
        <dbReference type="SAM" id="SignalP"/>
    </source>
</evidence>
<evidence type="ECO:0000256" key="1">
    <source>
        <dbReference type="ARBA" id="ARBA00022729"/>
    </source>
</evidence>
<dbReference type="InterPro" id="IPR008502">
    <property type="entry name" value="Prolamin-like"/>
</dbReference>
<organism evidence="4 5">
    <name type="scientific">Tripterygium wilfordii</name>
    <name type="common">Thunder God vine</name>
    <dbReference type="NCBI Taxonomy" id="458696"/>
    <lineage>
        <taxon>Eukaryota</taxon>
        <taxon>Viridiplantae</taxon>
        <taxon>Streptophyta</taxon>
        <taxon>Embryophyta</taxon>
        <taxon>Tracheophyta</taxon>
        <taxon>Spermatophyta</taxon>
        <taxon>Magnoliopsida</taxon>
        <taxon>eudicotyledons</taxon>
        <taxon>Gunneridae</taxon>
        <taxon>Pentapetalae</taxon>
        <taxon>rosids</taxon>
        <taxon>fabids</taxon>
        <taxon>Celastrales</taxon>
        <taxon>Celastraceae</taxon>
        <taxon>Tripterygium</taxon>
    </lineage>
</organism>
<dbReference type="Pfam" id="PF05617">
    <property type="entry name" value="Prolamin_like"/>
    <property type="match status" value="1"/>
</dbReference>
<keyword evidence="1 2" id="KW-0732">Signal</keyword>
<sequence length="118" mass="13285">MARLMDIISTILVLITACGSLEIAFGQQSKYDIVIANCERRIPIEPAQDLYDYIFKNKESVSDEVCQVLVKAGQPCHDVLINETLKRPEFKGLEIGILKRSDEIWKKCLSVATCVPQN</sequence>
<dbReference type="PANTHER" id="PTHR31951">
    <property type="entry name" value="BIFUNCTIONAL INHIBITOR/LIPID-TRANSFER PROTEIN/SEED STORAGE 2S ALBUMIN SUPERFAMILY PROTEIN-RELATED"/>
    <property type="match status" value="1"/>
</dbReference>
<protein>
    <recommendedName>
        <fullName evidence="3">Prolamin-like domain-containing protein</fullName>
    </recommendedName>
</protein>
<feature type="signal peptide" evidence="2">
    <location>
        <begin position="1"/>
        <end position="20"/>
    </location>
</feature>
<dbReference type="PANTHER" id="PTHR31951:SF22">
    <property type="entry name" value="ECA1 GAMETOGENESIS RELATED FAMILY"/>
    <property type="match status" value="1"/>
</dbReference>
<dbReference type="FunCoup" id="A0A7J7C2M1">
    <property type="interactions" value="50"/>
</dbReference>
<dbReference type="EMBL" id="JAAARO010000021">
    <property type="protein sequence ID" value="KAF5728016.1"/>
    <property type="molecule type" value="Genomic_DNA"/>
</dbReference>
<feature type="domain" description="Prolamin-like" evidence="3">
    <location>
        <begin position="48"/>
        <end position="108"/>
    </location>
</feature>
<keyword evidence="5" id="KW-1185">Reference proteome</keyword>
<proteinExistence type="predicted"/>
<comment type="caution">
    <text evidence="4">The sequence shown here is derived from an EMBL/GenBank/DDBJ whole genome shotgun (WGS) entry which is preliminary data.</text>
</comment>
<dbReference type="AlphaFoldDB" id="A0A7J7C2M1"/>
<dbReference type="Proteomes" id="UP000593562">
    <property type="component" value="Unassembled WGS sequence"/>
</dbReference>
<reference evidence="4 5" key="1">
    <citation type="journal article" date="2020" name="Nat. Commun.">
        <title>Genome of Tripterygium wilfordii and identification of cytochrome P450 involved in triptolide biosynthesis.</title>
        <authorList>
            <person name="Tu L."/>
            <person name="Su P."/>
            <person name="Zhang Z."/>
            <person name="Gao L."/>
            <person name="Wang J."/>
            <person name="Hu T."/>
            <person name="Zhou J."/>
            <person name="Zhang Y."/>
            <person name="Zhao Y."/>
            <person name="Liu Y."/>
            <person name="Song Y."/>
            <person name="Tong Y."/>
            <person name="Lu Y."/>
            <person name="Yang J."/>
            <person name="Xu C."/>
            <person name="Jia M."/>
            <person name="Peters R.J."/>
            <person name="Huang L."/>
            <person name="Gao W."/>
        </authorList>
    </citation>
    <scope>NUCLEOTIDE SEQUENCE [LARGE SCALE GENOMIC DNA]</scope>
    <source>
        <strain evidence="5">cv. XIE 37</strain>
        <tissue evidence="4">Leaf</tissue>
    </source>
</reference>
<accession>A0A7J7C2M1</accession>
<gene>
    <name evidence="4" type="ORF">HS088_TW21G00158</name>
</gene>
<dbReference type="OrthoDB" id="1029658at2759"/>
<evidence type="ECO:0000313" key="5">
    <source>
        <dbReference type="Proteomes" id="UP000593562"/>
    </source>
</evidence>
<dbReference type="InParanoid" id="A0A7J7C2M1"/>
<name>A0A7J7C2M1_TRIWF</name>
<evidence type="ECO:0000259" key="3">
    <source>
        <dbReference type="Pfam" id="PF05617"/>
    </source>
</evidence>
<evidence type="ECO:0000313" key="4">
    <source>
        <dbReference type="EMBL" id="KAF5728016.1"/>
    </source>
</evidence>
<dbReference type="PROSITE" id="PS51257">
    <property type="entry name" value="PROKAR_LIPOPROTEIN"/>
    <property type="match status" value="1"/>
</dbReference>